<evidence type="ECO:0000313" key="2">
    <source>
        <dbReference type="EMBL" id="CZR51428.1"/>
    </source>
</evidence>
<name>A0A1L7WF93_9HELO</name>
<evidence type="ECO:0000313" key="3">
    <source>
        <dbReference type="Proteomes" id="UP000184330"/>
    </source>
</evidence>
<accession>A0A1L7WF93</accession>
<protein>
    <submittedName>
        <fullName evidence="2">Uncharacterized protein</fullName>
    </submittedName>
</protein>
<keyword evidence="1" id="KW-1133">Transmembrane helix</keyword>
<feature type="transmembrane region" description="Helical" evidence="1">
    <location>
        <begin position="12"/>
        <end position="31"/>
    </location>
</feature>
<gene>
    <name evidence="2" type="ORF">PAC_01304</name>
</gene>
<keyword evidence="3" id="KW-1185">Reference proteome</keyword>
<keyword evidence="1" id="KW-0472">Membrane</keyword>
<dbReference type="OrthoDB" id="5428081at2759"/>
<reference evidence="2 3" key="1">
    <citation type="submission" date="2016-03" db="EMBL/GenBank/DDBJ databases">
        <authorList>
            <person name="Ploux O."/>
        </authorList>
    </citation>
    <scope>NUCLEOTIDE SEQUENCE [LARGE SCALE GENOMIC DNA]</scope>
    <source>
        <strain evidence="2 3">UAMH 11012</strain>
    </source>
</reference>
<dbReference type="Proteomes" id="UP000184330">
    <property type="component" value="Unassembled WGS sequence"/>
</dbReference>
<organism evidence="2 3">
    <name type="scientific">Phialocephala subalpina</name>
    <dbReference type="NCBI Taxonomy" id="576137"/>
    <lineage>
        <taxon>Eukaryota</taxon>
        <taxon>Fungi</taxon>
        <taxon>Dikarya</taxon>
        <taxon>Ascomycota</taxon>
        <taxon>Pezizomycotina</taxon>
        <taxon>Leotiomycetes</taxon>
        <taxon>Helotiales</taxon>
        <taxon>Mollisiaceae</taxon>
        <taxon>Phialocephala</taxon>
        <taxon>Phialocephala fortinii species complex</taxon>
    </lineage>
</organism>
<keyword evidence="1" id="KW-0812">Transmembrane</keyword>
<sequence>MSAAATQQKIRRIVWTGSIAAVTATGAWYGAGLKTKSEIKEKVKKHREATPAEKIAVLEEQRGALIAKRLGLEKKIQQLEMRAAGATREESMQGQERRR</sequence>
<evidence type="ECO:0000256" key="1">
    <source>
        <dbReference type="SAM" id="Phobius"/>
    </source>
</evidence>
<dbReference type="EMBL" id="FJOG01000002">
    <property type="protein sequence ID" value="CZR51428.1"/>
    <property type="molecule type" value="Genomic_DNA"/>
</dbReference>
<dbReference type="AlphaFoldDB" id="A0A1L7WF93"/>
<proteinExistence type="predicted"/>